<dbReference type="InterPro" id="IPR015421">
    <property type="entry name" value="PyrdxlP-dep_Trfase_major"/>
</dbReference>
<feature type="domain" description="Aminotransferase class I/classII large" evidence="6">
    <location>
        <begin position="35"/>
        <end position="389"/>
    </location>
</feature>
<protein>
    <recommendedName>
        <fullName evidence="2">cysteine-S-conjugate beta-lyase</fullName>
        <ecNumber evidence="2">4.4.1.13</ecNumber>
    </recommendedName>
</protein>
<dbReference type="KEGG" id="lrug:AB8B22_03275"/>
<gene>
    <name evidence="7" type="ORF">AB8B22_03275</name>
</gene>
<comment type="cofactor">
    <cofactor evidence="1">
        <name>pyridoxal 5'-phosphate</name>
        <dbReference type="ChEBI" id="CHEBI:597326"/>
    </cofactor>
</comment>
<dbReference type="InterPro" id="IPR015424">
    <property type="entry name" value="PyrdxlP-dep_Trfase"/>
</dbReference>
<dbReference type="AlphaFoldDB" id="A0AB39VK01"/>
<dbReference type="CDD" id="cd00609">
    <property type="entry name" value="AAT_like"/>
    <property type="match status" value="1"/>
</dbReference>
<sequence>MNKKYDFETIINKKGQGSYKWDQMYKIDPNIADNIVPLSVADMELKIAKEIIDGLKKYLDSTILGYTGPYESYYSAVIDWLNRRHNFKVKKEWIVCSNGVVSAIYDCVKAFTKEDDGIIVFTPVYYPFYSSIKNNNRKIIECEMLKNENNYYEIDFEKFEKLASDEKNKLLIFCSPHNPLGRVWKREELEKIGNIALKNNLIIISDEIHSDLIMPNYRHTVLQTLSDELSEITITCTAPTKSFNLAGVGISNIIIKNEKLRKKFEIEQDRSSSHVFAALGYKACELAYNESEKWLDELILLIDKNQKLVHDFFNKNFVNLSAPLIEGTYLQWLDFKSLELSNEELKKFMNEKAKLYFSEGYTFGKNGSGFERINLAAPTWVIKEALDRLYSALKEVFPEVCK</sequence>
<keyword evidence="4 7" id="KW-0456">Lyase</keyword>
<dbReference type="Pfam" id="PF00155">
    <property type="entry name" value="Aminotran_1_2"/>
    <property type="match status" value="1"/>
</dbReference>
<keyword evidence="3" id="KW-0663">Pyridoxal phosphate</keyword>
<dbReference type="SUPFAM" id="SSF53383">
    <property type="entry name" value="PLP-dependent transferases"/>
    <property type="match status" value="1"/>
</dbReference>
<accession>A0AB39VK01</accession>
<dbReference type="InterPro" id="IPR004839">
    <property type="entry name" value="Aminotransferase_I/II_large"/>
</dbReference>
<dbReference type="InterPro" id="IPR027619">
    <property type="entry name" value="C-S_lyase_PatB-like"/>
</dbReference>
<evidence type="ECO:0000259" key="6">
    <source>
        <dbReference type="Pfam" id="PF00155"/>
    </source>
</evidence>
<dbReference type="PANTHER" id="PTHR43525:SF1">
    <property type="entry name" value="PROTEIN MALY"/>
    <property type="match status" value="1"/>
</dbReference>
<dbReference type="InterPro" id="IPR015422">
    <property type="entry name" value="PyrdxlP-dep_Trfase_small"/>
</dbReference>
<reference evidence="7" key="1">
    <citation type="submission" date="2024-07" db="EMBL/GenBank/DDBJ databases">
        <authorList>
            <person name="Li X.-J."/>
            <person name="Wang X."/>
        </authorList>
    </citation>
    <scope>NUCLEOTIDE SEQUENCE</scope>
    <source>
        <strain evidence="7">HSP-334</strain>
    </source>
</reference>
<dbReference type="Gene3D" id="3.90.1150.10">
    <property type="entry name" value="Aspartate Aminotransferase, domain 1"/>
    <property type="match status" value="1"/>
</dbReference>
<dbReference type="RefSeq" id="WP_369711651.1">
    <property type="nucleotide sequence ID" value="NZ_CP165644.1"/>
</dbReference>
<proteinExistence type="inferred from homology"/>
<evidence type="ECO:0000256" key="2">
    <source>
        <dbReference type="ARBA" id="ARBA00012224"/>
    </source>
</evidence>
<evidence type="ECO:0000256" key="1">
    <source>
        <dbReference type="ARBA" id="ARBA00001933"/>
    </source>
</evidence>
<evidence type="ECO:0000256" key="5">
    <source>
        <dbReference type="ARBA" id="ARBA00037974"/>
    </source>
</evidence>
<dbReference type="InterPro" id="IPR051798">
    <property type="entry name" value="Class-II_PLP-Dep_Aminotrans"/>
</dbReference>
<name>A0AB39VK01_9FUSO</name>
<dbReference type="Gene3D" id="3.40.640.10">
    <property type="entry name" value="Type I PLP-dependent aspartate aminotransferase-like (Major domain)"/>
    <property type="match status" value="1"/>
</dbReference>
<evidence type="ECO:0000256" key="3">
    <source>
        <dbReference type="ARBA" id="ARBA00022898"/>
    </source>
</evidence>
<dbReference type="NCBIfam" id="TIGR04350">
    <property type="entry name" value="C_S_lyase_PatB"/>
    <property type="match status" value="1"/>
</dbReference>
<evidence type="ECO:0000256" key="4">
    <source>
        <dbReference type="ARBA" id="ARBA00023239"/>
    </source>
</evidence>
<dbReference type="GO" id="GO:0030170">
    <property type="term" value="F:pyridoxal phosphate binding"/>
    <property type="evidence" value="ECO:0007669"/>
    <property type="project" value="InterPro"/>
</dbReference>
<evidence type="ECO:0000313" key="7">
    <source>
        <dbReference type="EMBL" id="XDU67454.1"/>
    </source>
</evidence>
<dbReference type="EC" id="4.4.1.13" evidence="2"/>
<organism evidence="7">
    <name type="scientific">Leptotrichia rugosa</name>
    <dbReference type="NCBI Taxonomy" id="3239302"/>
    <lineage>
        <taxon>Bacteria</taxon>
        <taxon>Fusobacteriati</taxon>
        <taxon>Fusobacteriota</taxon>
        <taxon>Fusobacteriia</taxon>
        <taxon>Fusobacteriales</taxon>
        <taxon>Leptotrichiaceae</taxon>
        <taxon>Leptotrichia</taxon>
    </lineage>
</organism>
<comment type="similarity">
    <text evidence="5">Belongs to the class-II pyridoxal-phosphate-dependent aminotransferase family. MalY/PatB cystathionine beta-lyase subfamily.</text>
</comment>
<dbReference type="PANTHER" id="PTHR43525">
    <property type="entry name" value="PROTEIN MALY"/>
    <property type="match status" value="1"/>
</dbReference>
<dbReference type="GO" id="GO:0047804">
    <property type="term" value="F:cysteine-S-conjugate beta-lyase activity"/>
    <property type="evidence" value="ECO:0007669"/>
    <property type="project" value="UniProtKB-EC"/>
</dbReference>
<dbReference type="EMBL" id="CP165644">
    <property type="protein sequence ID" value="XDU67454.1"/>
    <property type="molecule type" value="Genomic_DNA"/>
</dbReference>